<dbReference type="EMBL" id="CADCTR010000496">
    <property type="protein sequence ID" value="CAA9244552.1"/>
    <property type="molecule type" value="Genomic_DNA"/>
</dbReference>
<sequence>MHVGRPPAYVGHPWKPSRSLLRTIVQNAWNHDISAIATQLAFHFTFCFFPMLLVLGVVLTWIEAPFLFARIMTALHTVLPPSATALVDQVLMEVRLGSNWQIFTAGLSLALWSAVTGLELTITAINQTYGVRDDRPYWKRFLLALVLTLVLAVFLVVATALVLGGRWLGVRIAGWIGRDSWFLTIWTLARWPTVLLSVMTGLLVLYTVAPKLPISAARAFPGAVVAGMGWVATTIVFGWYINSYASYNRVYGSIGGMIILMLWLYVAGIAILLGAEVNGALYQRRHLHKQEP</sequence>
<protein>
    <submittedName>
        <fullName evidence="7">Uncharacterized protein</fullName>
    </submittedName>
</protein>
<dbReference type="PANTHER" id="PTHR30213">
    <property type="entry name" value="INNER MEMBRANE PROTEIN YHJD"/>
    <property type="match status" value="1"/>
</dbReference>
<dbReference type="PIRSF" id="PIRSF035875">
    <property type="entry name" value="RNase_BN"/>
    <property type="match status" value="1"/>
</dbReference>
<evidence type="ECO:0000256" key="2">
    <source>
        <dbReference type="ARBA" id="ARBA00022475"/>
    </source>
</evidence>
<accession>A0A6J4IA52</accession>
<gene>
    <name evidence="7" type="ORF">AVDCRST_MAG93-1470</name>
</gene>
<comment type="subcellular location">
    <subcellularLocation>
        <location evidence="1">Cell membrane</location>
        <topology evidence="1">Multi-pass membrane protein</topology>
    </subcellularLocation>
</comment>
<keyword evidence="4 6" id="KW-1133">Transmembrane helix</keyword>
<feature type="transmembrane region" description="Helical" evidence="6">
    <location>
        <begin position="253"/>
        <end position="275"/>
    </location>
</feature>
<evidence type="ECO:0000256" key="1">
    <source>
        <dbReference type="ARBA" id="ARBA00004651"/>
    </source>
</evidence>
<keyword evidence="2" id="KW-1003">Cell membrane</keyword>
<evidence type="ECO:0000256" key="6">
    <source>
        <dbReference type="SAM" id="Phobius"/>
    </source>
</evidence>
<proteinExistence type="predicted"/>
<organism evidence="7">
    <name type="scientific">uncultured Chloroflexia bacterium</name>
    <dbReference type="NCBI Taxonomy" id="1672391"/>
    <lineage>
        <taxon>Bacteria</taxon>
        <taxon>Bacillati</taxon>
        <taxon>Chloroflexota</taxon>
        <taxon>Chloroflexia</taxon>
        <taxon>environmental samples</taxon>
    </lineage>
</organism>
<dbReference type="InterPro" id="IPR017039">
    <property type="entry name" value="Virul_fac_BrkB"/>
</dbReference>
<feature type="transmembrane region" description="Helical" evidence="6">
    <location>
        <begin position="100"/>
        <end position="120"/>
    </location>
</feature>
<dbReference type="NCBIfam" id="TIGR00765">
    <property type="entry name" value="yihY_not_rbn"/>
    <property type="match status" value="1"/>
</dbReference>
<feature type="transmembrane region" description="Helical" evidence="6">
    <location>
        <begin position="220"/>
        <end position="241"/>
    </location>
</feature>
<keyword evidence="3 6" id="KW-0812">Transmembrane</keyword>
<name>A0A6J4IA52_9CHLR</name>
<feature type="transmembrane region" description="Helical" evidence="6">
    <location>
        <begin position="188"/>
        <end position="208"/>
    </location>
</feature>
<evidence type="ECO:0000256" key="3">
    <source>
        <dbReference type="ARBA" id="ARBA00022692"/>
    </source>
</evidence>
<evidence type="ECO:0000256" key="4">
    <source>
        <dbReference type="ARBA" id="ARBA00022989"/>
    </source>
</evidence>
<reference evidence="7" key="1">
    <citation type="submission" date="2020-02" db="EMBL/GenBank/DDBJ databases">
        <authorList>
            <person name="Meier V. D."/>
        </authorList>
    </citation>
    <scope>NUCLEOTIDE SEQUENCE</scope>
    <source>
        <strain evidence="7">AVDCRST_MAG93</strain>
    </source>
</reference>
<evidence type="ECO:0000256" key="5">
    <source>
        <dbReference type="ARBA" id="ARBA00023136"/>
    </source>
</evidence>
<dbReference type="Pfam" id="PF03631">
    <property type="entry name" value="Virul_fac_BrkB"/>
    <property type="match status" value="1"/>
</dbReference>
<feature type="transmembrane region" description="Helical" evidence="6">
    <location>
        <begin position="141"/>
        <end position="168"/>
    </location>
</feature>
<keyword evidence="5 6" id="KW-0472">Membrane</keyword>
<feature type="transmembrane region" description="Helical" evidence="6">
    <location>
        <begin position="40"/>
        <end position="62"/>
    </location>
</feature>
<dbReference type="AlphaFoldDB" id="A0A6J4IA52"/>
<dbReference type="GO" id="GO:0005886">
    <property type="term" value="C:plasma membrane"/>
    <property type="evidence" value="ECO:0007669"/>
    <property type="project" value="UniProtKB-SubCell"/>
</dbReference>
<evidence type="ECO:0000313" key="7">
    <source>
        <dbReference type="EMBL" id="CAA9244552.1"/>
    </source>
</evidence>
<dbReference type="PANTHER" id="PTHR30213:SF0">
    <property type="entry name" value="UPF0761 MEMBRANE PROTEIN YIHY"/>
    <property type="match status" value="1"/>
</dbReference>